<protein>
    <recommendedName>
        <fullName evidence="4">DUF1490 domain-containing protein</fullName>
    </recommendedName>
</protein>
<dbReference type="eggNOG" id="ENOG5030ARM">
    <property type="taxonomic scope" value="Bacteria"/>
</dbReference>
<dbReference type="Pfam" id="PF07371">
    <property type="entry name" value="DUF1490"/>
    <property type="match status" value="1"/>
</dbReference>
<proteinExistence type="predicted"/>
<sequence>MAWQVLAGKAVHTVVTGAVGVAAYEVFVRVPWRKATVGATALGLRAGRTTGRKTKEAAERAQLAVADVLAEAAERIGEQVPRPTVVDLGPTSTHEADDACH</sequence>
<reference evidence="2 3" key="1">
    <citation type="journal article" date="2008" name="Genome Res.">
        <title>Insights from the complete genome sequence of Mycobacterium marinum on the evolution of Mycobacterium tuberculosis.</title>
        <authorList>
            <person name="Stinear T.P."/>
            <person name="Seemann T."/>
            <person name="Harrison P.F."/>
            <person name="Jenkin G.A."/>
            <person name="Davies J.K."/>
            <person name="Johnson P.D."/>
            <person name="Abdellah Z."/>
            <person name="Arrowsmith C."/>
            <person name="Chillingworth T."/>
            <person name="Churcher C."/>
            <person name="Clarke K."/>
            <person name="Cronin A."/>
            <person name="Davis P."/>
            <person name="Goodhead I."/>
            <person name="Holroyd N."/>
            <person name="Jagels K."/>
            <person name="Lord A."/>
            <person name="Moule S."/>
            <person name="Mungall K."/>
            <person name="Norbertczak H."/>
            <person name="Quail M.A."/>
            <person name="Rabbinowitsch E."/>
            <person name="Walker D."/>
            <person name="White B."/>
            <person name="Whitehead S."/>
            <person name="Small P.L."/>
            <person name="Brosch R."/>
            <person name="Ramakrishnan L."/>
            <person name="Fischbach M.A."/>
            <person name="Parkhill J."/>
            <person name="Cole S.T."/>
        </authorList>
    </citation>
    <scope>NUCLEOTIDE SEQUENCE [LARGE SCALE GENOMIC DNA]</scope>
    <source>
        <strain evidence="3">ATCC BAA-535 / M</strain>
    </source>
</reference>
<evidence type="ECO:0000313" key="3">
    <source>
        <dbReference type="Proteomes" id="UP000001190"/>
    </source>
</evidence>
<evidence type="ECO:0008006" key="4">
    <source>
        <dbReference type="Google" id="ProtNLM"/>
    </source>
</evidence>
<dbReference type="InterPro" id="IPR009963">
    <property type="entry name" value="DUF1490"/>
</dbReference>
<dbReference type="KEGG" id="mmi:MMAR_2537"/>
<keyword evidence="3" id="KW-1185">Reference proteome</keyword>
<name>B2HRV6_MYCMM</name>
<dbReference type="EMBL" id="CP000854">
    <property type="protein sequence ID" value="ACC40986.1"/>
    <property type="molecule type" value="Genomic_DNA"/>
</dbReference>
<dbReference type="RefSeq" id="WP_012394270.1">
    <property type="nucleotide sequence ID" value="NC_010612.1"/>
</dbReference>
<accession>B2HRV6</accession>
<gene>
    <name evidence="2" type="ordered locus">MMAR_2537</name>
</gene>
<organism evidence="2 3">
    <name type="scientific">Mycobacterium marinum (strain ATCC BAA-535 / M)</name>
    <dbReference type="NCBI Taxonomy" id="216594"/>
    <lineage>
        <taxon>Bacteria</taxon>
        <taxon>Bacillati</taxon>
        <taxon>Actinomycetota</taxon>
        <taxon>Actinomycetes</taxon>
        <taxon>Mycobacteriales</taxon>
        <taxon>Mycobacteriaceae</taxon>
        <taxon>Mycobacterium</taxon>
        <taxon>Mycobacterium ulcerans group</taxon>
    </lineage>
</organism>
<dbReference type="STRING" id="216594.MMAR_2537"/>
<dbReference type="HOGENOM" id="CLU_149299_0_0_11"/>
<feature type="region of interest" description="Disordered" evidence="1">
    <location>
        <begin position="80"/>
        <end position="101"/>
    </location>
</feature>
<dbReference type="OrthoDB" id="3579065at2"/>
<dbReference type="AlphaFoldDB" id="B2HRV6"/>
<evidence type="ECO:0000256" key="1">
    <source>
        <dbReference type="SAM" id="MobiDB-lite"/>
    </source>
</evidence>
<evidence type="ECO:0000313" key="2">
    <source>
        <dbReference type="EMBL" id="ACC40986.1"/>
    </source>
</evidence>
<dbReference type="Proteomes" id="UP000001190">
    <property type="component" value="Chromosome"/>
</dbReference>